<feature type="domain" description="Phospholipase A2 inhibitor N-terminal" evidence="6">
    <location>
        <begin position="78"/>
        <end position="158"/>
    </location>
</feature>
<name>A0A6B0S3L6_9CETA</name>
<sequence>MNPENYMGSKRRCCQKDGCNQDPLPAFVRNHTENGLRCPSCIAAFTETCTATAEALCVGEETHCVAVSGLMWPGYPLSCEVCVGDGPNCRGKLQTCALDEDSCIVVVTETNRKASLAVTSYKGCSKSSECESGLFGFTVNHENYMGSKRHCCQKDGCNQDPLPDELRTWDCIFTQPTIMKPYTKPETFLLAPMLLCTLLGLGYPLGCEVCIRDGAICIGETKTCAQDEDTCIVITTETNDKGSVDVTSYKGCLKSSECDPGFLSITVAPENTWGPTRAAARAMAATTIPCPGCAMENTCHIKPGTLVPSGSHLLTIKKISCLPSPQASGKAE</sequence>
<reference evidence="7" key="1">
    <citation type="submission" date="2019-10" db="EMBL/GenBank/DDBJ databases">
        <title>The sequence and de novo assembly of the wild yak genome.</title>
        <authorList>
            <person name="Liu Y."/>
        </authorList>
    </citation>
    <scope>NUCLEOTIDE SEQUENCE [LARGE SCALE GENOMIC DNA]</scope>
    <source>
        <strain evidence="7">WY2019</strain>
    </source>
</reference>
<evidence type="ECO:0000313" key="8">
    <source>
        <dbReference type="Proteomes" id="UP000322234"/>
    </source>
</evidence>
<dbReference type="AlphaFoldDB" id="A0A6B0S3L6"/>
<dbReference type="GO" id="GO:0004859">
    <property type="term" value="F:phospholipase inhibitor activity"/>
    <property type="evidence" value="ECO:0007669"/>
    <property type="project" value="InterPro"/>
</dbReference>
<evidence type="ECO:0000256" key="1">
    <source>
        <dbReference type="ARBA" id="ARBA00004613"/>
    </source>
</evidence>
<accession>A0A6B0S3L6</accession>
<dbReference type="PANTHER" id="PTHR20914">
    <property type="entry name" value="LY6/PLAUR DOMAIN-CONTAINING PROTEIN 8"/>
    <property type="match status" value="1"/>
</dbReference>
<keyword evidence="3" id="KW-0964">Secreted</keyword>
<evidence type="ECO:0008006" key="9">
    <source>
        <dbReference type="Google" id="ProtNLM"/>
    </source>
</evidence>
<evidence type="ECO:0000256" key="3">
    <source>
        <dbReference type="ARBA" id="ARBA00022525"/>
    </source>
</evidence>
<dbReference type="Pfam" id="PF02988">
    <property type="entry name" value="PLA2_inh"/>
    <property type="match status" value="2"/>
</dbReference>
<dbReference type="InterPro" id="IPR050918">
    <property type="entry name" value="CNF-like_PLA2_Inhibitor"/>
</dbReference>
<dbReference type="SUPFAM" id="SSF57302">
    <property type="entry name" value="Snake toxin-like"/>
    <property type="match status" value="2"/>
</dbReference>
<organism evidence="7 8">
    <name type="scientific">Bos mutus</name>
    <name type="common">wild yak</name>
    <dbReference type="NCBI Taxonomy" id="72004"/>
    <lineage>
        <taxon>Eukaryota</taxon>
        <taxon>Metazoa</taxon>
        <taxon>Chordata</taxon>
        <taxon>Craniata</taxon>
        <taxon>Vertebrata</taxon>
        <taxon>Euteleostomi</taxon>
        <taxon>Mammalia</taxon>
        <taxon>Eutheria</taxon>
        <taxon>Laurasiatheria</taxon>
        <taxon>Artiodactyla</taxon>
        <taxon>Ruminantia</taxon>
        <taxon>Pecora</taxon>
        <taxon>Bovidae</taxon>
        <taxon>Bovinae</taxon>
        <taxon>Bos</taxon>
    </lineage>
</organism>
<evidence type="ECO:0000256" key="2">
    <source>
        <dbReference type="ARBA" id="ARBA00006570"/>
    </source>
</evidence>
<proteinExistence type="inferred from homology"/>
<comment type="subcellular location">
    <subcellularLocation>
        <location evidence="1">Secreted</location>
    </subcellularLocation>
</comment>
<comment type="similarity">
    <text evidence="2">Belongs to the CNF-like-inhibitor family.</text>
</comment>
<dbReference type="PANTHER" id="PTHR20914:SF25">
    <property type="entry name" value="PHOSPHOLIPASE A2 INHIBITOR AND LY6_PLAUR DOMAIN-CONTAINING PROTEIN"/>
    <property type="match status" value="1"/>
</dbReference>
<dbReference type="Pfam" id="PF00021">
    <property type="entry name" value="UPAR_LY6"/>
    <property type="match status" value="1"/>
</dbReference>
<dbReference type="GO" id="GO:0005576">
    <property type="term" value="C:extracellular region"/>
    <property type="evidence" value="ECO:0007669"/>
    <property type="project" value="UniProtKB-SubCell"/>
</dbReference>
<dbReference type="InterPro" id="IPR016054">
    <property type="entry name" value="LY6_UPA_recep-like"/>
</dbReference>
<dbReference type="InterPro" id="IPR045860">
    <property type="entry name" value="Snake_toxin-like_sf"/>
</dbReference>
<dbReference type="EMBL" id="VBQZ03000181">
    <property type="protein sequence ID" value="MXQ97088.1"/>
    <property type="molecule type" value="Genomic_DNA"/>
</dbReference>
<protein>
    <recommendedName>
        <fullName evidence="9">UPAR/Ly6 domain-containing protein</fullName>
    </recommendedName>
</protein>
<dbReference type="CDD" id="cd23571">
    <property type="entry name" value="TFP_LU_ECD_PINLYP_rpt1"/>
    <property type="match status" value="1"/>
</dbReference>
<feature type="domain" description="Phospholipase A2 inhibitor N-terminal" evidence="6">
    <location>
        <begin position="206"/>
        <end position="269"/>
    </location>
</feature>
<gene>
    <name evidence="7" type="ORF">E5288_WYG016572</name>
</gene>
<keyword evidence="8" id="KW-1185">Reference proteome</keyword>
<dbReference type="Proteomes" id="UP000322234">
    <property type="component" value="Unassembled WGS sequence"/>
</dbReference>
<feature type="domain" description="UPAR/Ly6" evidence="5">
    <location>
        <begin position="34"/>
        <end position="69"/>
    </location>
</feature>
<evidence type="ECO:0000259" key="6">
    <source>
        <dbReference type="Pfam" id="PF02988"/>
    </source>
</evidence>
<evidence type="ECO:0000259" key="5">
    <source>
        <dbReference type="Pfam" id="PF00021"/>
    </source>
</evidence>
<dbReference type="Gene3D" id="2.10.60.10">
    <property type="entry name" value="CD59"/>
    <property type="match status" value="3"/>
</dbReference>
<evidence type="ECO:0000313" key="7">
    <source>
        <dbReference type="EMBL" id="MXQ97088.1"/>
    </source>
</evidence>
<keyword evidence="4" id="KW-1015">Disulfide bond</keyword>
<dbReference type="InterPro" id="IPR004126">
    <property type="entry name" value="PLipase_A2_inh_N"/>
</dbReference>
<comment type="caution">
    <text evidence="7">The sequence shown here is derived from an EMBL/GenBank/DDBJ whole genome shotgun (WGS) entry which is preliminary data.</text>
</comment>
<evidence type="ECO:0000256" key="4">
    <source>
        <dbReference type="ARBA" id="ARBA00023157"/>
    </source>
</evidence>